<feature type="coiled-coil region" evidence="1">
    <location>
        <begin position="195"/>
        <end position="222"/>
    </location>
</feature>
<reference evidence="3" key="1">
    <citation type="journal article" date="2019" name="Int. J. Syst. Evol. Microbiol.">
        <title>The Global Catalogue of Microorganisms (GCM) 10K type strain sequencing project: providing services to taxonomists for standard genome sequencing and annotation.</title>
        <authorList>
            <consortium name="The Broad Institute Genomics Platform"/>
            <consortium name="The Broad Institute Genome Sequencing Center for Infectious Disease"/>
            <person name="Wu L."/>
            <person name="Ma J."/>
        </authorList>
    </citation>
    <scope>NUCLEOTIDE SEQUENCE [LARGE SCALE GENOMIC DNA]</scope>
    <source>
        <strain evidence="3">JCM 16601</strain>
    </source>
</reference>
<protein>
    <submittedName>
        <fullName evidence="2">Uncharacterized protein</fullName>
    </submittedName>
</protein>
<dbReference type="RefSeq" id="WP_259087153.1">
    <property type="nucleotide sequence ID" value="NZ_BAAAZC010000031.1"/>
</dbReference>
<comment type="caution">
    <text evidence="2">The sequence shown here is derived from an EMBL/GenBank/DDBJ whole genome shotgun (WGS) entry which is preliminary data.</text>
</comment>
<accession>A0ABP7QW61</accession>
<evidence type="ECO:0000256" key="1">
    <source>
        <dbReference type="SAM" id="Coils"/>
    </source>
</evidence>
<keyword evidence="1" id="KW-0175">Coiled coil</keyword>
<name>A0ABP7QW61_9SPHI</name>
<dbReference type="Proteomes" id="UP001500742">
    <property type="component" value="Unassembled WGS sequence"/>
</dbReference>
<dbReference type="EMBL" id="BAAAZC010000031">
    <property type="protein sequence ID" value="GAA3988954.1"/>
    <property type="molecule type" value="Genomic_DNA"/>
</dbReference>
<evidence type="ECO:0000313" key="2">
    <source>
        <dbReference type="EMBL" id="GAA3988954.1"/>
    </source>
</evidence>
<gene>
    <name evidence="2" type="ORF">GCM10022210_47600</name>
</gene>
<evidence type="ECO:0000313" key="3">
    <source>
        <dbReference type="Proteomes" id="UP001500742"/>
    </source>
</evidence>
<sequence>MKKIFLIAIAICSLQAAKAQQYTPQQLDQAIARRAVAFALKPDKEIVETGEQIQVNVELQIFPGDPATMNPGDANYGQDYRYDTSNPASEPYKIKNWKIMEQGAGTLNVNDDFATYKAPATIPAGRCATISVELVPNRPGLAKIILLQTIYIEDNPIVFYFDAPTAGIMQEKYIIKPNDNQMNQLAGMQLPPSASAAQQAKMAALQAQLAQVTQQARAATAAKGINMDVAMSNAKAIYARESNITTMQFMGHFTVTKNARYAGVKQIMFTLTFRGMAPGQYAIKRAKENTAYMIYTDNQQAFGCANDPKKNPDEKGIHCAGGNINIVSFTDGTFKGTVHAKLEGYGTTGTLDGKFTVKLANM</sequence>
<organism evidence="2 3">
    <name type="scientific">Mucilaginibacter dorajii</name>
    <dbReference type="NCBI Taxonomy" id="692994"/>
    <lineage>
        <taxon>Bacteria</taxon>
        <taxon>Pseudomonadati</taxon>
        <taxon>Bacteroidota</taxon>
        <taxon>Sphingobacteriia</taxon>
        <taxon>Sphingobacteriales</taxon>
        <taxon>Sphingobacteriaceae</taxon>
        <taxon>Mucilaginibacter</taxon>
    </lineage>
</organism>
<proteinExistence type="predicted"/>
<keyword evidence="3" id="KW-1185">Reference proteome</keyword>